<sequence length="276" mass="30883">MQRDKLILDLGSHSAKIFKKSQEGIKQVDVLTWELLESEASLPDIEGQLKSLLATNHTFVERFDEGTVEAIGTETMRRSPLLSEHMQQICKNLHIAYRTISQKEEAELLRRAVAASDIPSDLDVINVGGGSIQIMTRDSQEPYLIPFGISDLNHQFQLLESPPYRQIATCIKWLSCRLPATLKTFAFTGGERAYLKHFEVELEQDLYCLSSDFHSLARQLAALDLSDLEANSPFDPKWMRGAVASNCIVLAGLIKSGSTKFLPSDLHIAHGFINQL</sequence>
<dbReference type="OrthoDB" id="5184142at2"/>
<dbReference type="AlphaFoldDB" id="A0A1V4HI17"/>
<dbReference type="InterPro" id="IPR003695">
    <property type="entry name" value="Ppx_GppA_N"/>
</dbReference>
<gene>
    <name evidence="2" type="ORF">BC351_30480</name>
</gene>
<protein>
    <recommendedName>
        <fullName evidence="1">Ppx/GppA phosphatase N-terminal domain-containing protein</fullName>
    </recommendedName>
</protein>
<accession>A0A1V4HI17</accession>
<evidence type="ECO:0000313" key="2">
    <source>
        <dbReference type="EMBL" id="OPH54778.1"/>
    </source>
</evidence>
<keyword evidence="3" id="KW-1185">Reference proteome</keyword>
<organism evidence="2 3">
    <name type="scientific">Paenibacillus ferrarius</name>
    <dbReference type="NCBI Taxonomy" id="1469647"/>
    <lineage>
        <taxon>Bacteria</taxon>
        <taxon>Bacillati</taxon>
        <taxon>Bacillota</taxon>
        <taxon>Bacilli</taxon>
        <taxon>Bacillales</taxon>
        <taxon>Paenibacillaceae</taxon>
        <taxon>Paenibacillus</taxon>
    </lineage>
</organism>
<dbReference type="Proteomes" id="UP000190626">
    <property type="component" value="Unassembled WGS sequence"/>
</dbReference>
<dbReference type="Pfam" id="PF02541">
    <property type="entry name" value="Ppx-GppA"/>
    <property type="match status" value="1"/>
</dbReference>
<reference evidence="3" key="1">
    <citation type="submission" date="2016-07" db="EMBL/GenBank/DDBJ databases">
        <authorList>
            <person name="Florea S."/>
            <person name="Webb J.S."/>
            <person name="Jaromczyk J."/>
            <person name="Schardl C.L."/>
        </authorList>
    </citation>
    <scope>NUCLEOTIDE SEQUENCE [LARGE SCALE GENOMIC DNA]</scope>
    <source>
        <strain evidence="3">CY1</strain>
    </source>
</reference>
<proteinExistence type="predicted"/>
<name>A0A1V4HI17_9BACL</name>
<comment type="caution">
    <text evidence="2">The sequence shown here is derived from an EMBL/GenBank/DDBJ whole genome shotgun (WGS) entry which is preliminary data.</text>
</comment>
<feature type="domain" description="Ppx/GppA phosphatase N-terminal" evidence="1">
    <location>
        <begin position="62"/>
        <end position="189"/>
    </location>
</feature>
<evidence type="ECO:0000313" key="3">
    <source>
        <dbReference type="Proteomes" id="UP000190626"/>
    </source>
</evidence>
<dbReference type="EMBL" id="MBTG01000020">
    <property type="protein sequence ID" value="OPH54778.1"/>
    <property type="molecule type" value="Genomic_DNA"/>
</dbReference>
<dbReference type="RefSeq" id="WP_158082177.1">
    <property type="nucleotide sequence ID" value="NZ_MBTG01000020.1"/>
</dbReference>
<dbReference type="STRING" id="1469647.BC351_30480"/>
<evidence type="ECO:0000259" key="1">
    <source>
        <dbReference type="Pfam" id="PF02541"/>
    </source>
</evidence>